<dbReference type="eggNOG" id="COG0834">
    <property type="taxonomic scope" value="Bacteria"/>
</dbReference>
<comment type="caution">
    <text evidence="4">The sequence shown here is derived from an EMBL/GenBank/DDBJ whole genome shotgun (WGS) entry which is preliminary data.</text>
</comment>
<name>K2LR19_9HYPH</name>
<reference evidence="4 5" key="1">
    <citation type="journal article" date="2012" name="J. Bacteriol.">
        <title>Genome Sequence of Nitratireductor pacificus Type Strain pht-3B.</title>
        <authorList>
            <person name="Lai Q."/>
            <person name="Li G."/>
            <person name="Shao Z."/>
        </authorList>
    </citation>
    <scope>NUCLEOTIDE SEQUENCE [LARGE SCALE GENOMIC DNA]</scope>
    <source>
        <strain evidence="5">pht-3B</strain>
    </source>
</reference>
<dbReference type="STRING" id="391937.NA2_05121"/>
<dbReference type="Pfam" id="PF00497">
    <property type="entry name" value="SBP_bac_3"/>
    <property type="match status" value="1"/>
</dbReference>
<organism evidence="4 5">
    <name type="scientific">Nitratireductor pacificus pht-3B</name>
    <dbReference type="NCBI Taxonomy" id="391937"/>
    <lineage>
        <taxon>Bacteria</taxon>
        <taxon>Pseudomonadati</taxon>
        <taxon>Pseudomonadota</taxon>
        <taxon>Alphaproteobacteria</taxon>
        <taxon>Hyphomicrobiales</taxon>
        <taxon>Phyllobacteriaceae</taxon>
        <taxon>Nitratireductor</taxon>
    </lineage>
</organism>
<dbReference type="SMART" id="SM00062">
    <property type="entry name" value="PBPb"/>
    <property type="match status" value="1"/>
</dbReference>
<dbReference type="SUPFAM" id="SSF53850">
    <property type="entry name" value="Periplasmic binding protein-like II"/>
    <property type="match status" value="1"/>
</dbReference>
<dbReference type="InterPro" id="IPR001638">
    <property type="entry name" value="Solute-binding_3/MltF_N"/>
</dbReference>
<evidence type="ECO:0000256" key="2">
    <source>
        <dbReference type="SAM" id="SignalP"/>
    </source>
</evidence>
<keyword evidence="5" id="KW-1185">Reference proteome</keyword>
<dbReference type="Proteomes" id="UP000006786">
    <property type="component" value="Unassembled WGS sequence"/>
</dbReference>
<feature type="chain" id="PRO_5003860710" evidence="2">
    <location>
        <begin position="20"/>
        <end position="282"/>
    </location>
</feature>
<dbReference type="PANTHER" id="PTHR35936">
    <property type="entry name" value="MEMBRANE-BOUND LYTIC MUREIN TRANSGLYCOSYLASE F"/>
    <property type="match status" value="1"/>
</dbReference>
<protein>
    <submittedName>
        <fullName evidence="4">Family 3 extracellular solute-binding protein</fullName>
    </submittedName>
</protein>
<dbReference type="PATRIC" id="fig|391937.3.peg.1054"/>
<accession>K2LR19</accession>
<dbReference type="OrthoDB" id="9796586at2"/>
<evidence type="ECO:0000259" key="3">
    <source>
        <dbReference type="SMART" id="SM00062"/>
    </source>
</evidence>
<dbReference type="EMBL" id="AMRM01000004">
    <property type="protein sequence ID" value="EKF20144.1"/>
    <property type="molecule type" value="Genomic_DNA"/>
</dbReference>
<dbReference type="PANTHER" id="PTHR35936:SF35">
    <property type="entry name" value="L-CYSTINE-BINDING PROTEIN TCYJ"/>
    <property type="match status" value="1"/>
</dbReference>
<feature type="domain" description="Solute-binding protein family 3/N-terminal" evidence="3">
    <location>
        <begin position="50"/>
        <end position="280"/>
    </location>
</feature>
<evidence type="ECO:0000313" key="5">
    <source>
        <dbReference type="Proteomes" id="UP000006786"/>
    </source>
</evidence>
<dbReference type="RefSeq" id="WP_008594946.1">
    <property type="nucleotide sequence ID" value="NZ_AMRM01000004.1"/>
</dbReference>
<proteinExistence type="predicted"/>
<evidence type="ECO:0000313" key="4">
    <source>
        <dbReference type="EMBL" id="EKF20144.1"/>
    </source>
</evidence>
<keyword evidence="1 2" id="KW-0732">Signal</keyword>
<dbReference type="AlphaFoldDB" id="K2LR19"/>
<evidence type="ECO:0000256" key="1">
    <source>
        <dbReference type="ARBA" id="ARBA00022729"/>
    </source>
</evidence>
<sequence length="282" mass="30559">MRFLMAFAISAFLCGAGHAAQFSASPANQAPGFGAPQQRLSKPDLATLPRLRFLTTADFFPFNYLDATGILSGFHVDLARKICAELDLTERCQIQALPWSEVQPALANKQGEAIIAGIAVTAENRDRYLFSQTYMRFPARLVTRRSAMLTEPLVGTLAGKRVGVMAGTAHETLLRALFPQARAVTYTRANWLREDLKAGKIDALFGDGMRLSFWLAGKDAADCCAFAGGPYLAAGYLGQGLSIAVPQGQPALAEAIDFALTQIEASGAFAELYLRYFPVSFY</sequence>
<gene>
    <name evidence="4" type="ORF">NA2_05121</name>
</gene>
<dbReference type="Gene3D" id="3.40.190.10">
    <property type="entry name" value="Periplasmic binding protein-like II"/>
    <property type="match status" value="2"/>
</dbReference>
<feature type="signal peptide" evidence="2">
    <location>
        <begin position="1"/>
        <end position="19"/>
    </location>
</feature>